<keyword evidence="2" id="KW-1185">Reference proteome</keyword>
<reference evidence="1" key="1">
    <citation type="submission" date="2022-09" db="EMBL/GenBank/DDBJ databases">
        <title>Rhodovastum sp. nov. RN2-1 isolated from soil in Seongnam, South Korea.</title>
        <authorList>
            <person name="Le N.T."/>
        </authorList>
    </citation>
    <scope>NUCLEOTIDE SEQUENCE</scope>
    <source>
        <strain evidence="1">RN2-1</strain>
    </source>
</reference>
<dbReference type="AlphaFoldDB" id="A0AA41YLM1"/>
<sequence length="99" mass="10329">MRIAAGCEVRPRAVAVADLHPDDGRDRTQQAFSLAIGVTPGVVGMSRRLSHIGSSTITLPAPGLRIVSRAGSAQVVSSACIPMVGLAEARHAMSMHFPQ</sequence>
<evidence type="ECO:0000313" key="2">
    <source>
        <dbReference type="Proteomes" id="UP001165679"/>
    </source>
</evidence>
<proteinExistence type="predicted"/>
<comment type="caution">
    <text evidence="1">The sequence shown here is derived from an EMBL/GenBank/DDBJ whole genome shotgun (WGS) entry which is preliminary data.</text>
</comment>
<organism evidence="1 2">
    <name type="scientific">Limobrevibacterium gyesilva</name>
    <dbReference type="NCBI Taxonomy" id="2991712"/>
    <lineage>
        <taxon>Bacteria</taxon>
        <taxon>Pseudomonadati</taxon>
        <taxon>Pseudomonadota</taxon>
        <taxon>Alphaproteobacteria</taxon>
        <taxon>Acetobacterales</taxon>
        <taxon>Acetobacteraceae</taxon>
        <taxon>Limobrevibacterium</taxon>
    </lineage>
</organism>
<protein>
    <submittedName>
        <fullName evidence="1">Uncharacterized protein</fullName>
    </submittedName>
</protein>
<dbReference type="Proteomes" id="UP001165679">
    <property type="component" value="Unassembled WGS sequence"/>
</dbReference>
<accession>A0AA41YLM1</accession>
<reference evidence="1" key="2">
    <citation type="submission" date="2022-10" db="EMBL/GenBank/DDBJ databases">
        <authorList>
            <person name="Trinh H.N."/>
        </authorList>
    </citation>
    <scope>NUCLEOTIDE SEQUENCE</scope>
    <source>
        <strain evidence="1">RN2-1</strain>
    </source>
</reference>
<name>A0AA41YLM1_9PROT</name>
<evidence type="ECO:0000313" key="1">
    <source>
        <dbReference type="EMBL" id="MCW3474208.1"/>
    </source>
</evidence>
<dbReference type="RefSeq" id="WP_264712833.1">
    <property type="nucleotide sequence ID" value="NZ_JAPDNT010000003.1"/>
</dbReference>
<gene>
    <name evidence="1" type="ORF">OL599_06415</name>
</gene>
<dbReference type="EMBL" id="JAPDNT010000003">
    <property type="protein sequence ID" value="MCW3474208.1"/>
    <property type="molecule type" value="Genomic_DNA"/>
</dbReference>